<dbReference type="Pfam" id="PF03348">
    <property type="entry name" value="Serinc"/>
    <property type="match status" value="2"/>
</dbReference>
<name>A0ABY7DWI4_MYAAR</name>
<evidence type="ECO:0000256" key="6">
    <source>
        <dbReference type="SAM" id="Phobius"/>
    </source>
</evidence>
<feature type="transmembrane region" description="Helical" evidence="6">
    <location>
        <begin position="404"/>
        <end position="422"/>
    </location>
</feature>
<feature type="transmembrane region" description="Helical" evidence="6">
    <location>
        <begin position="41"/>
        <end position="64"/>
    </location>
</feature>
<evidence type="ECO:0000313" key="7">
    <source>
        <dbReference type="EMBL" id="WAR01056.1"/>
    </source>
</evidence>
<dbReference type="PROSITE" id="PS00197">
    <property type="entry name" value="2FE2S_FER_1"/>
    <property type="match status" value="1"/>
</dbReference>
<keyword evidence="5 6" id="KW-0472">Membrane</keyword>
<sequence length="648" mass="72501">MLGLPGLAYNKIEFGCCCGPASCGLCCSPCKPINESTGTRLMYMICLLIGFLTACLMLSPQLSLGENCAVLTGYKAVYRICAGLVVFNLLLMMLTLCVPNSNQWRGHLHNGYWFFKILLLIGLIVGAFFIPRFSQFSIYWMYVGMAGTLLCATVFYAVTIAGAILLYFNYTRFEGCKTNKIFILVNAGLCNQNAGLLQSSVISLYVMYLTWSALTSEPPEEISFIETVEARIASIMNNPFNLVSTDYDLNELEESHTEETYDCCCCCKVRQRHNPSEFGGQRVNYNEADGVIYSYSFFHFTCVIATLYVMMQLTNWYRPAESDLNRFGLNWGAVWAKMGSSWACVIIYMWTLYLPNCWLGRDPRFSRGRGGAREGEGEEEHAMVVTGQEVVVARSSTIMCTYSVLMLKIMCTYSVLMLTIMFTGRVLMLKIMCTGSMLMVKIMCTGSMLMLKIMCTGSMLMLKIMCTGSMLMLKIMCTGSMLMLKIMCTGSLLMLKIMFTGSMLMLKIMCTGSMLMVKIMFTGSMLMLKIMCTGSMLMVKIMCTGSMLMVKIMFTGSMLMVKIMCTGSMLMVKIMCTGSMLMVKIMFTGSMLMLKIMCTGSLLMLKIMFTGSMLMLKIMCTGSMLMLKIMCTGSLLMLKIMCTDYVYT</sequence>
<accession>A0ABY7DWI4</accession>
<feature type="transmembrane region" description="Helical" evidence="6">
    <location>
        <begin position="428"/>
        <end position="451"/>
    </location>
</feature>
<feature type="transmembrane region" description="Helical" evidence="6">
    <location>
        <begin position="581"/>
        <end position="605"/>
    </location>
</feature>
<feature type="transmembrane region" description="Helical" evidence="6">
    <location>
        <begin position="139"/>
        <end position="168"/>
    </location>
</feature>
<feature type="transmembrane region" description="Helical" evidence="6">
    <location>
        <begin position="331"/>
        <end position="354"/>
    </location>
</feature>
<organism evidence="7 8">
    <name type="scientific">Mya arenaria</name>
    <name type="common">Soft-shell clam</name>
    <dbReference type="NCBI Taxonomy" id="6604"/>
    <lineage>
        <taxon>Eukaryota</taxon>
        <taxon>Metazoa</taxon>
        <taxon>Spiralia</taxon>
        <taxon>Lophotrochozoa</taxon>
        <taxon>Mollusca</taxon>
        <taxon>Bivalvia</taxon>
        <taxon>Autobranchia</taxon>
        <taxon>Heteroconchia</taxon>
        <taxon>Euheterodonta</taxon>
        <taxon>Imparidentia</taxon>
        <taxon>Neoheterodontei</taxon>
        <taxon>Myida</taxon>
        <taxon>Myoidea</taxon>
        <taxon>Myidae</taxon>
        <taxon>Mya</taxon>
    </lineage>
</organism>
<comment type="subcellular location">
    <subcellularLocation>
        <location evidence="1">Membrane</location>
        <topology evidence="1">Multi-pass membrane protein</topology>
    </subcellularLocation>
</comment>
<feature type="transmembrane region" description="Helical" evidence="6">
    <location>
        <begin position="625"/>
        <end position="647"/>
    </location>
</feature>
<evidence type="ECO:0000256" key="5">
    <source>
        <dbReference type="ARBA" id="ARBA00023136"/>
    </source>
</evidence>
<evidence type="ECO:0000256" key="4">
    <source>
        <dbReference type="ARBA" id="ARBA00022989"/>
    </source>
</evidence>
<feature type="transmembrane region" description="Helical" evidence="6">
    <location>
        <begin position="291"/>
        <end position="311"/>
    </location>
</feature>
<dbReference type="PANTHER" id="PTHR10383">
    <property type="entry name" value="SERINE INCORPORATOR"/>
    <property type="match status" value="1"/>
</dbReference>
<keyword evidence="3 6" id="KW-0812">Transmembrane</keyword>
<reference evidence="7" key="1">
    <citation type="submission" date="2022-11" db="EMBL/GenBank/DDBJ databases">
        <title>Centuries of genome instability and evolution in soft-shell clam transmissible cancer (bioRxiv).</title>
        <authorList>
            <person name="Hart S.F.M."/>
            <person name="Yonemitsu M.A."/>
            <person name="Giersch R.M."/>
            <person name="Beal B.F."/>
            <person name="Arriagada G."/>
            <person name="Davis B.W."/>
            <person name="Ostrander E.A."/>
            <person name="Goff S.P."/>
            <person name="Metzger M.J."/>
        </authorList>
    </citation>
    <scope>NUCLEOTIDE SEQUENCE</scope>
    <source>
        <strain evidence="7">MELC-2E11</strain>
        <tissue evidence="7">Siphon/mantle</tissue>
    </source>
</reference>
<protein>
    <submittedName>
        <fullName evidence="7">SERIC-like protein</fullName>
    </submittedName>
</protein>
<feature type="transmembrane region" description="Helical" evidence="6">
    <location>
        <begin position="111"/>
        <end position="133"/>
    </location>
</feature>
<feature type="transmembrane region" description="Helical" evidence="6">
    <location>
        <begin position="548"/>
        <end position="575"/>
    </location>
</feature>
<dbReference type="Proteomes" id="UP001164746">
    <property type="component" value="Chromosome 3"/>
</dbReference>
<keyword evidence="4 6" id="KW-1133">Transmembrane helix</keyword>
<dbReference type="EMBL" id="CP111014">
    <property type="protein sequence ID" value="WAR01056.1"/>
    <property type="molecule type" value="Genomic_DNA"/>
</dbReference>
<comment type="similarity">
    <text evidence="2">Belongs to the TDE1 family.</text>
</comment>
<evidence type="ECO:0000313" key="8">
    <source>
        <dbReference type="Proteomes" id="UP001164746"/>
    </source>
</evidence>
<evidence type="ECO:0000256" key="1">
    <source>
        <dbReference type="ARBA" id="ARBA00004141"/>
    </source>
</evidence>
<evidence type="ECO:0000256" key="2">
    <source>
        <dbReference type="ARBA" id="ARBA00006665"/>
    </source>
</evidence>
<keyword evidence="8" id="KW-1185">Reference proteome</keyword>
<dbReference type="PANTHER" id="PTHR10383:SF9">
    <property type="entry name" value="SERINE INCORPORATOR, ISOFORM F"/>
    <property type="match status" value="1"/>
</dbReference>
<dbReference type="InterPro" id="IPR006058">
    <property type="entry name" value="2Fe2S_fd_BS"/>
</dbReference>
<proteinExistence type="inferred from homology"/>
<dbReference type="InterPro" id="IPR005016">
    <property type="entry name" value="TDE1/TMS"/>
</dbReference>
<evidence type="ECO:0000256" key="3">
    <source>
        <dbReference type="ARBA" id="ARBA00022692"/>
    </source>
</evidence>
<gene>
    <name evidence="7" type="ORF">MAR_025428</name>
</gene>
<feature type="transmembrane region" description="Helical" evidence="6">
    <location>
        <begin position="471"/>
        <end position="498"/>
    </location>
</feature>
<feature type="transmembrane region" description="Helical" evidence="6">
    <location>
        <begin position="76"/>
        <end position="99"/>
    </location>
</feature>